<dbReference type="Gene3D" id="1.10.10.60">
    <property type="entry name" value="Homeodomain-like"/>
    <property type="match status" value="2"/>
</dbReference>
<dbReference type="SMART" id="SM00342">
    <property type="entry name" value="HTH_ARAC"/>
    <property type="match status" value="1"/>
</dbReference>
<organism evidence="5 6">
    <name type="scientific">Sphingomonas glaciei</name>
    <dbReference type="NCBI Taxonomy" id="2938948"/>
    <lineage>
        <taxon>Bacteria</taxon>
        <taxon>Pseudomonadati</taxon>
        <taxon>Pseudomonadota</taxon>
        <taxon>Alphaproteobacteria</taxon>
        <taxon>Sphingomonadales</taxon>
        <taxon>Sphingomonadaceae</taxon>
        <taxon>Sphingomonas</taxon>
    </lineage>
</organism>
<dbReference type="SUPFAM" id="SSF46689">
    <property type="entry name" value="Homeodomain-like"/>
    <property type="match status" value="2"/>
</dbReference>
<keyword evidence="6" id="KW-1185">Reference proteome</keyword>
<dbReference type="PROSITE" id="PS00041">
    <property type="entry name" value="HTH_ARAC_FAMILY_1"/>
    <property type="match status" value="1"/>
</dbReference>
<dbReference type="EMBL" id="CP097253">
    <property type="protein sequence ID" value="UUR09510.1"/>
    <property type="molecule type" value="Genomic_DNA"/>
</dbReference>
<dbReference type="PANTHER" id="PTHR46796:SF14">
    <property type="entry name" value="TRANSCRIPTIONAL REGULATORY PROTEIN"/>
    <property type="match status" value="1"/>
</dbReference>
<dbReference type="InterPro" id="IPR009057">
    <property type="entry name" value="Homeodomain-like_sf"/>
</dbReference>
<evidence type="ECO:0000256" key="3">
    <source>
        <dbReference type="ARBA" id="ARBA00023163"/>
    </source>
</evidence>
<gene>
    <name evidence="5" type="ORF">M1K48_01375</name>
</gene>
<sequence>MNGLRIEHIQLGTSAPYEFRSVGSAHYIALHDLALRDGEVTVEGLAPVRGRDLRDTLTYVPQGRAISGWAAPVDRDNSFTVLTFEPALISEALGERYRREAPGPLVYARDPALLQSMTKLRRVARSEHPDRLYAETLSLAVALEIFGAVESEHRGRLSAQQVRRLTDFIDARLGGSLTLGDLAGAVGLSGSHFSRTFTATFGRGPHQFTQERRIARAVELLRHSAKELDEIASLTGFETPSSFRRNFKRVTGQTPSSYRRNN</sequence>
<evidence type="ECO:0000259" key="4">
    <source>
        <dbReference type="PROSITE" id="PS01124"/>
    </source>
</evidence>
<protein>
    <submittedName>
        <fullName evidence="5">AraC family transcriptional regulator</fullName>
    </submittedName>
</protein>
<keyword evidence="1" id="KW-0805">Transcription regulation</keyword>
<dbReference type="PROSITE" id="PS01124">
    <property type="entry name" value="HTH_ARAC_FAMILY_2"/>
    <property type="match status" value="1"/>
</dbReference>
<dbReference type="InterPro" id="IPR018060">
    <property type="entry name" value="HTH_AraC"/>
</dbReference>
<reference evidence="5 6" key="1">
    <citation type="submission" date="2022-05" db="EMBL/GenBank/DDBJ databases">
        <title>S8-45 Sphingomonas ultraviolaceadurans.</title>
        <authorList>
            <person name="Liu Y."/>
        </authorList>
    </citation>
    <scope>NUCLEOTIDE SEQUENCE [LARGE SCALE GENOMIC DNA]</scope>
    <source>
        <strain evidence="5 6">S8-45</strain>
    </source>
</reference>
<dbReference type="RefSeq" id="WP_249505293.1">
    <property type="nucleotide sequence ID" value="NZ_CP097253.1"/>
</dbReference>
<dbReference type="InterPro" id="IPR020449">
    <property type="entry name" value="Tscrpt_reg_AraC-type_HTH"/>
</dbReference>
<evidence type="ECO:0000256" key="1">
    <source>
        <dbReference type="ARBA" id="ARBA00023015"/>
    </source>
</evidence>
<dbReference type="Pfam" id="PF12833">
    <property type="entry name" value="HTH_18"/>
    <property type="match status" value="1"/>
</dbReference>
<dbReference type="InterPro" id="IPR018062">
    <property type="entry name" value="HTH_AraC-typ_CS"/>
</dbReference>
<keyword evidence="2" id="KW-0238">DNA-binding</keyword>
<keyword evidence="3" id="KW-0804">Transcription</keyword>
<dbReference type="PANTHER" id="PTHR46796">
    <property type="entry name" value="HTH-TYPE TRANSCRIPTIONAL ACTIVATOR RHAS-RELATED"/>
    <property type="match status" value="1"/>
</dbReference>
<name>A0ABY5N0F3_9SPHN</name>
<accession>A0ABY5N0F3</accession>
<dbReference type="InterPro" id="IPR050204">
    <property type="entry name" value="AraC_XylS_family_regulators"/>
</dbReference>
<evidence type="ECO:0000313" key="5">
    <source>
        <dbReference type="EMBL" id="UUR09510.1"/>
    </source>
</evidence>
<evidence type="ECO:0000256" key="2">
    <source>
        <dbReference type="ARBA" id="ARBA00023125"/>
    </source>
</evidence>
<proteinExistence type="predicted"/>
<dbReference type="PRINTS" id="PR00032">
    <property type="entry name" value="HTHARAC"/>
</dbReference>
<feature type="domain" description="HTH araC/xylS-type" evidence="4">
    <location>
        <begin position="163"/>
        <end position="261"/>
    </location>
</feature>
<evidence type="ECO:0000313" key="6">
    <source>
        <dbReference type="Proteomes" id="UP000831921"/>
    </source>
</evidence>
<dbReference type="Proteomes" id="UP000831921">
    <property type="component" value="Chromosome"/>
</dbReference>